<evidence type="ECO:0000313" key="2">
    <source>
        <dbReference type="EMBL" id="MQT16390.1"/>
    </source>
</evidence>
<feature type="transmembrane region" description="Helical" evidence="1">
    <location>
        <begin position="370"/>
        <end position="392"/>
    </location>
</feature>
<accession>A0A7C9GP23</accession>
<dbReference type="OrthoDB" id="9776609at2"/>
<feature type="transmembrane region" description="Helical" evidence="1">
    <location>
        <begin position="172"/>
        <end position="193"/>
    </location>
</feature>
<reference evidence="2 3" key="1">
    <citation type="submission" date="2019-09" db="EMBL/GenBank/DDBJ databases">
        <title>Polymorphobacter sp. isolated from a lake in China.</title>
        <authorList>
            <person name="Liu Z."/>
        </authorList>
    </citation>
    <scope>NUCLEOTIDE SEQUENCE [LARGE SCALE GENOMIC DNA]</scope>
    <source>
        <strain evidence="2 3">D40P</strain>
    </source>
</reference>
<feature type="transmembrane region" description="Helical" evidence="1">
    <location>
        <begin position="448"/>
        <end position="464"/>
    </location>
</feature>
<protein>
    <submittedName>
        <fullName evidence="2">PepSY domain-containing protein</fullName>
    </submittedName>
</protein>
<organism evidence="2 3">
    <name type="scientific">Sandarakinorhabdus fusca</name>
    <dbReference type="NCBI Taxonomy" id="1439888"/>
    <lineage>
        <taxon>Bacteria</taxon>
        <taxon>Pseudomonadati</taxon>
        <taxon>Pseudomonadota</taxon>
        <taxon>Alphaproteobacteria</taxon>
        <taxon>Sphingomonadales</taxon>
        <taxon>Sphingosinicellaceae</taxon>
        <taxon>Sandarakinorhabdus</taxon>
    </lineage>
</organism>
<feature type="transmembrane region" description="Helical" evidence="1">
    <location>
        <begin position="42"/>
        <end position="63"/>
    </location>
</feature>
<keyword evidence="1" id="KW-0812">Transmembrane</keyword>
<dbReference type="EMBL" id="WIOL01000001">
    <property type="protein sequence ID" value="MQT16390.1"/>
    <property type="molecule type" value="Genomic_DNA"/>
</dbReference>
<evidence type="ECO:0000256" key="1">
    <source>
        <dbReference type="SAM" id="Phobius"/>
    </source>
</evidence>
<dbReference type="Pfam" id="PF03929">
    <property type="entry name" value="PepSY_TM"/>
    <property type="match status" value="1"/>
</dbReference>
<dbReference type="Proteomes" id="UP000481327">
    <property type="component" value="Unassembled WGS sequence"/>
</dbReference>
<feature type="transmembrane region" description="Helical" evidence="1">
    <location>
        <begin position="471"/>
        <end position="491"/>
    </location>
</feature>
<keyword evidence="1" id="KW-0472">Membrane</keyword>
<proteinExistence type="predicted"/>
<feature type="transmembrane region" description="Helical" evidence="1">
    <location>
        <begin position="413"/>
        <end position="432"/>
    </location>
</feature>
<gene>
    <name evidence="2" type="ORF">F3168_03850</name>
</gene>
<comment type="caution">
    <text evidence="2">The sequence shown here is derived from an EMBL/GenBank/DDBJ whole genome shotgun (WGS) entry which is preliminary data.</text>
</comment>
<dbReference type="InterPro" id="IPR005625">
    <property type="entry name" value="PepSY-ass_TM"/>
</dbReference>
<keyword evidence="1" id="KW-1133">Transmembrane helix</keyword>
<feature type="transmembrane region" description="Helical" evidence="1">
    <location>
        <begin position="506"/>
        <end position="525"/>
    </location>
</feature>
<evidence type="ECO:0000313" key="3">
    <source>
        <dbReference type="Proteomes" id="UP000481327"/>
    </source>
</evidence>
<dbReference type="AlphaFoldDB" id="A0A7C9GP23"/>
<keyword evidence="3" id="KW-1185">Reference proteome</keyword>
<dbReference type="PANTHER" id="PTHR34219">
    <property type="entry name" value="IRON-REGULATED INNER MEMBRANE PROTEIN-RELATED"/>
    <property type="match status" value="1"/>
</dbReference>
<dbReference type="PANTHER" id="PTHR34219:SF4">
    <property type="entry name" value="PEPSY DOMAIN-CONTAINING PROTEIN"/>
    <property type="match status" value="1"/>
</dbReference>
<name>A0A7C9GP23_9SPHN</name>
<sequence length="553" mass="59981">MDPRIAGRDCRRADLGIGRCHGAAVSGPGGSLRQSQSFLHSWSGLLVGWVVFIVFVAGTIAFYRDGLNRWMRPELARVEARAPVIAGAQRFLAHRAPDAKSWFITLPGAAAPGAHLFWQPEPIKGEPKRRRGRRDNQAIIGADGEPAVVRDTRGGEFFYRFHFDLHYMPVIWARWLVGFAAMAMLVAILSGIVTHKKIFRDFFTLRRGKGQRSWLDGHNAAAVLALPFHLMITYTGLVTLMAMLMPWAVVANYTDDQALFDKLFPAAAETERSHRAAPLVDLNRLVADAERRFGAPAGAVSVSLPGDAAARVTVSQSPTATLSARTPSLTYDGVSGALVWQSPAPGAAVVTAGAMVGLHAGRFAGDGLRLVYFLCGVAGSVMIGSGLVLWTVKRRVKLPDPARPHFGFRLVEWLNIAVVGGFPLGIAAFFWANRLLPLGMKGRAEWEVHWLFLAWAAALLIAALRRPATAWTWVLGTTGVLLITLPLYGVAMTDFGLAAALGKGDGMMAGIDIALLLFGLGYLALARRVGRHRALPPRRRDRSVPTLELDAAE</sequence>